<feature type="region of interest" description="Disordered" evidence="1">
    <location>
        <begin position="91"/>
        <end position="110"/>
    </location>
</feature>
<comment type="caution">
    <text evidence="2">The sequence shown here is derived from an EMBL/GenBank/DDBJ whole genome shotgun (WGS) entry which is preliminary data.</text>
</comment>
<evidence type="ECO:0000313" key="3">
    <source>
        <dbReference type="Proteomes" id="UP000294558"/>
    </source>
</evidence>
<proteinExistence type="predicted"/>
<sequence length="110" mass="11391">MLVVELMVLLVVVLDDAPVVVVVVLLVEGRGTAGLVLDGVLMLVDGASVVKTSVSVTWAGGDTSGVSLAQPVKTTTTASIAPAQKRRRPLTVGIRVRRPRSGGRAHGRGR</sequence>
<name>A0A4R7I2T6_9ACTN</name>
<accession>A0A4R7I2T6</accession>
<reference evidence="2 3" key="1">
    <citation type="submission" date="2019-03" db="EMBL/GenBank/DDBJ databases">
        <title>Sequencing the genomes of 1000 actinobacteria strains.</title>
        <authorList>
            <person name="Klenk H.-P."/>
        </authorList>
    </citation>
    <scope>NUCLEOTIDE SEQUENCE [LARGE SCALE GENOMIC DNA]</scope>
    <source>
        <strain evidence="2 3">DSM 18936</strain>
    </source>
</reference>
<dbReference type="AlphaFoldDB" id="A0A4R7I2T6"/>
<dbReference type="Proteomes" id="UP000294558">
    <property type="component" value="Unassembled WGS sequence"/>
</dbReference>
<evidence type="ECO:0000313" key="2">
    <source>
        <dbReference type="EMBL" id="TDT16956.1"/>
    </source>
</evidence>
<protein>
    <submittedName>
        <fullName evidence="2">Uncharacterized protein</fullName>
    </submittedName>
</protein>
<gene>
    <name evidence="2" type="ORF">BDK89_2557</name>
</gene>
<keyword evidence="3" id="KW-1185">Reference proteome</keyword>
<organism evidence="2 3">
    <name type="scientific">Ilumatobacter fluminis</name>
    <dbReference type="NCBI Taxonomy" id="467091"/>
    <lineage>
        <taxon>Bacteria</taxon>
        <taxon>Bacillati</taxon>
        <taxon>Actinomycetota</taxon>
        <taxon>Acidimicrobiia</taxon>
        <taxon>Acidimicrobiales</taxon>
        <taxon>Ilumatobacteraceae</taxon>
        <taxon>Ilumatobacter</taxon>
    </lineage>
</organism>
<evidence type="ECO:0000256" key="1">
    <source>
        <dbReference type="SAM" id="MobiDB-lite"/>
    </source>
</evidence>
<dbReference type="EMBL" id="SOAU01000001">
    <property type="protein sequence ID" value="TDT16956.1"/>
    <property type="molecule type" value="Genomic_DNA"/>
</dbReference>